<feature type="binding site" evidence="14">
    <location>
        <position position="228"/>
    </location>
    <ligand>
        <name>Mg(2+)</name>
        <dbReference type="ChEBI" id="CHEBI:18420"/>
    </ligand>
</feature>
<gene>
    <name evidence="17" type="ordered locus">FsymDg_2441</name>
</gene>
<dbReference type="GO" id="GO:0005829">
    <property type="term" value="C:cytosol"/>
    <property type="evidence" value="ECO:0007669"/>
    <property type="project" value="TreeGrafter"/>
</dbReference>
<dbReference type="CDD" id="cd07033">
    <property type="entry name" value="TPP_PYR_DXS_TK_like"/>
    <property type="match status" value="1"/>
</dbReference>
<accession>F8B1E7</accession>
<dbReference type="SUPFAM" id="SSF52518">
    <property type="entry name" value="Thiamin diphosphate-binding fold (THDP-binding)"/>
    <property type="match status" value="2"/>
</dbReference>
<dbReference type="HOGENOM" id="CLU_009227_0_0_11"/>
<feature type="binding site" evidence="12">
    <location>
        <position position="56"/>
    </location>
    <ligand>
        <name>substrate</name>
    </ligand>
</feature>
<dbReference type="SUPFAM" id="SSF52922">
    <property type="entry name" value="TK C-terminal domain-like"/>
    <property type="match status" value="1"/>
</dbReference>
<dbReference type="SMART" id="SM00861">
    <property type="entry name" value="Transket_pyr"/>
    <property type="match status" value="1"/>
</dbReference>
<dbReference type="STRING" id="656024.FsymDg_2441"/>
<evidence type="ECO:0000256" key="15">
    <source>
        <dbReference type="PIRSR" id="PIRSR605478-5"/>
    </source>
</evidence>
<dbReference type="Gene3D" id="3.40.50.970">
    <property type="match status" value="2"/>
</dbReference>
<dbReference type="PANTHER" id="PTHR43522:SF2">
    <property type="entry name" value="TRANSKETOLASE 1-RELATED"/>
    <property type="match status" value="1"/>
</dbReference>
<feature type="binding site" evidence="13">
    <location>
        <position position="481"/>
    </location>
    <ligand>
        <name>thiamine diphosphate</name>
        <dbReference type="ChEBI" id="CHEBI:58937"/>
    </ligand>
</feature>
<comment type="similarity">
    <text evidence="1">Belongs to the transketolase family.</text>
</comment>
<dbReference type="InterPro" id="IPR033247">
    <property type="entry name" value="Transketolase_fam"/>
</dbReference>
<feature type="binding site" evidence="12">
    <location>
        <position position="564"/>
    </location>
    <ligand>
        <name>substrate</name>
    </ligand>
</feature>
<dbReference type="FunFam" id="3.40.50.970:FF:000003">
    <property type="entry name" value="Transketolase"/>
    <property type="match status" value="1"/>
</dbReference>
<evidence type="ECO:0000256" key="13">
    <source>
        <dbReference type="PIRSR" id="PIRSR605478-3"/>
    </source>
</evidence>
<dbReference type="PROSITE" id="PS00802">
    <property type="entry name" value="TRANSKETOLASE_2"/>
    <property type="match status" value="1"/>
</dbReference>
<evidence type="ECO:0000256" key="9">
    <source>
        <dbReference type="ARBA" id="ARBA00049473"/>
    </source>
</evidence>
<keyword evidence="18" id="KW-1185">Reference proteome</keyword>
<dbReference type="InterPro" id="IPR005474">
    <property type="entry name" value="Transketolase_N"/>
</dbReference>
<dbReference type="Gene3D" id="3.40.50.920">
    <property type="match status" value="1"/>
</dbReference>
<dbReference type="eggNOG" id="COG0021">
    <property type="taxonomic scope" value="Bacteria"/>
</dbReference>
<reference evidence="17 18" key="1">
    <citation type="submission" date="2011-05" db="EMBL/GenBank/DDBJ databases">
        <title>Complete sequence of chromosome of Frankia symbiont of Datisca glomerata.</title>
        <authorList>
            <consortium name="US DOE Joint Genome Institute"/>
            <person name="Lucas S."/>
            <person name="Han J."/>
            <person name="Lapidus A."/>
            <person name="Cheng J.-F."/>
            <person name="Goodwin L."/>
            <person name="Pitluck S."/>
            <person name="Peters L."/>
            <person name="Mikhailova N."/>
            <person name="Chertkov O."/>
            <person name="Teshima H."/>
            <person name="Han C."/>
            <person name="Tapia R."/>
            <person name="Land M."/>
            <person name="Hauser L."/>
            <person name="Kyrpides N."/>
            <person name="Ivanova N."/>
            <person name="Pagani I."/>
            <person name="Berry A."/>
            <person name="Pawlowski K."/>
            <person name="Persson T."/>
            <person name="Vanden Heuvel B."/>
            <person name="Benson D."/>
            <person name="Woyke T."/>
        </authorList>
    </citation>
    <scope>NUCLEOTIDE SEQUENCE [LARGE SCALE GENOMIC DNA]</scope>
    <source>
        <strain evidence="18">4085684</strain>
    </source>
</reference>
<comment type="catalytic activity">
    <reaction evidence="9">
        <text>D-sedoheptulose 7-phosphate + D-glyceraldehyde 3-phosphate = aldehydo-D-ribose 5-phosphate + D-xylulose 5-phosphate</text>
        <dbReference type="Rhea" id="RHEA:10508"/>
        <dbReference type="ChEBI" id="CHEBI:57483"/>
        <dbReference type="ChEBI" id="CHEBI:57737"/>
        <dbReference type="ChEBI" id="CHEBI:58273"/>
        <dbReference type="ChEBI" id="CHEBI:59776"/>
        <dbReference type="EC" id="2.2.1.1"/>
    </reaction>
</comment>
<dbReference type="InterPro" id="IPR055152">
    <property type="entry name" value="Transketolase-like_C_2"/>
</dbReference>
<evidence type="ECO:0000256" key="12">
    <source>
        <dbReference type="PIRSR" id="PIRSR605478-2"/>
    </source>
</evidence>
<evidence type="ECO:0000256" key="5">
    <source>
        <dbReference type="ARBA" id="ARBA00022679"/>
    </source>
</evidence>
<dbReference type="Pfam" id="PF22613">
    <property type="entry name" value="Transketolase_C_1"/>
    <property type="match status" value="1"/>
</dbReference>
<sequence length="719" mass="77570">MWTRKRLRRTLWASYVDKGMYMTPTEQPTITDTDDLCVATIRTLCMDAVQAAASGHPGTPMAMAPVIYTLWQEFLRFDPDDPAWPNRDRFVLSAGHASTLLYATLHLAGVRAVDPTYETLGGPAVTLDDIRRFRQLDGRCPGHPEYRWTSGVEATTGPLGTGAATAVGMAIAGRWLAARFNRPGFDVFDHDVYALCGDGDLMEGVAAEAASLAGHLRLANLCWIYDNNHISIEGGTDLAFTEDVATRFIAYGWNVTRVGDANDRTALGRAFETFRREPHRPTLVIVDSQIAFGAPTKQGTAAAHGEPLGEEEIRATKRFYNWPPDAHFLVPDGVYEHFAAGVGKRGRAERDSWLALLDRYREAYPDLAGQLDLIWRGQLPDGWDANIPVFPADGRGLATRDSSGKVLNAVAARVPWLVGGSADLAPSTKTRLTVDGAGDFQAASPGGRNLHLGVREHASAAVANGLSLSGLRPLWSTFLIFSDFARGALRLSALMELPVIHVFTHDSIGVGEDGPTHQPIEQLASLRAVPGLLVIRPCDAGEVVQAWRVVMGLRQEPAALVLSRQALPTLDRARYADAAGLARGGYVLVDPADGDPEVILIGTGSEVHLALAAHEELTAQGVRARVVSLPSWELFERQPAQYRDQVLPPAVRARVVVEQAATLGWERYAGPDGVIIGMRTFGASAPLRALQTKFGFTPQAVVSAARQSLAAVSAVGDPA</sequence>
<evidence type="ECO:0000313" key="17">
    <source>
        <dbReference type="EMBL" id="AEH09819.1"/>
    </source>
</evidence>
<feature type="binding site" evidence="13">
    <location>
        <begin position="157"/>
        <end position="159"/>
    </location>
    <ligand>
        <name>thiamine diphosphate</name>
        <dbReference type="ChEBI" id="CHEBI:58937"/>
    </ligand>
</feature>
<dbReference type="Pfam" id="PF02779">
    <property type="entry name" value="Transket_pyr"/>
    <property type="match status" value="1"/>
</dbReference>
<dbReference type="KEGG" id="fsy:FsymDg_2441"/>
<evidence type="ECO:0000256" key="8">
    <source>
        <dbReference type="ARBA" id="ARBA00023052"/>
    </source>
</evidence>
<comment type="cofactor">
    <cofactor evidence="13">
        <name>thiamine diphosphate</name>
        <dbReference type="ChEBI" id="CHEBI:58937"/>
    </cofactor>
    <text evidence="13">Binds 1 thiamine pyrophosphate per subunit. During the reaction, the substrate forms a covalent intermediate with the cofactor.</text>
</comment>
<dbReference type="InterPro" id="IPR029061">
    <property type="entry name" value="THDP-binding"/>
</dbReference>
<evidence type="ECO:0000256" key="11">
    <source>
        <dbReference type="PIRSR" id="PIRSR605478-1"/>
    </source>
</evidence>
<dbReference type="FunFam" id="3.40.50.920:FF:000003">
    <property type="entry name" value="Transketolase"/>
    <property type="match status" value="1"/>
</dbReference>
<protein>
    <recommendedName>
        <fullName evidence="4 10">Transketolase</fullName>
        <ecNumber evidence="3 10">2.2.1.1</ecNumber>
    </recommendedName>
</protein>
<dbReference type="InterPro" id="IPR009014">
    <property type="entry name" value="Transketo_C/PFOR_II"/>
</dbReference>
<dbReference type="InterPro" id="IPR005478">
    <property type="entry name" value="Transketolase_bac-like"/>
</dbReference>
<feature type="active site" description="Proton donor" evidence="11">
    <location>
        <position position="456"/>
    </location>
</feature>
<proteinExistence type="inferred from homology"/>
<name>F8B1E7_9ACTN</name>
<evidence type="ECO:0000256" key="7">
    <source>
        <dbReference type="ARBA" id="ARBA00022842"/>
    </source>
</evidence>
<feature type="binding site" evidence="14">
    <location>
        <position position="198"/>
    </location>
    <ligand>
        <name>Mg(2+)</name>
        <dbReference type="ChEBI" id="CHEBI:18420"/>
    </ligand>
</feature>
<dbReference type="GO" id="GO:0006098">
    <property type="term" value="P:pentose-phosphate shunt"/>
    <property type="evidence" value="ECO:0007669"/>
    <property type="project" value="TreeGrafter"/>
</dbReference>
<feature type="binding site" evidence="12">
    <location>
        <position position="427"/>
    </location>
    <ligand>
        <name>substrate</name>
    </ligand>
</feature>
<feature type="binding site" evidence="13">
    <location>
        <position position="96"/>
    </location>
    <ligand>
        <name>thiamine diphosphate</name>
        <dbReference type="ChEBI" id="CHEBI:58937"/>
    </ligand>
</feature>
<feature type="binding site" evidence="13">
    <location>
        <position position="228"/>
    </location>
    <ligand>
        <name>thiamine diphosphate</name>
        <dbReference type="ChEBI" id="CHEBI:58937"/>
    </ligand>
</feature>
<feature type="binding site" evidence="12">
    <location>
        <position position="513"/>
    </location>
    <ligand>
        <name>substrate</name>
    </ligand>
</feature>
<keyword evidence="8 13" id="KW-0786">Thiamine pyrophosphate</keyword>
<evidence type="ECO:0000256" key="2">
    <source>
        <dbReference type="ARBA" id="ARBA00011738"/>
    </source>
</evidence>
<keyword evidence="5 17" id="KW-0808">Transferase</keyword>
<evidence type="ECO:0000256" key="3">
    <source>
        <dbReference type="ARBA" id="ARBA00013152"/>
    </source>
</evidence>
<feature type="site" description="Important for catalytic activity" evidence="15">
    <location>
        <position position="304"/>
    </location>
</feature>
<feature type="binding site" evidence="12">
    <location>
        <position position="400"/>
    </location>
    <ligand>
        <name>substrate</name>
    </ligand>
</feature>
<dbReference type="Proteomes" id="UP000001549">
    <property type="component" value="Chromosome"/>
</dbReference>
<dbReference type="Pfam" id="PF00456">
    <property type="entry name" value="Transketolase_N"/>
    <property type="match status" value="1"/>
</dbReference>
<evidence type="ECO:0000256" key="4">
    <source>
        <dbReference type="ARBA" id="ARBA00016662"/>
    </source>
</evidence>
<evidence type="ECO:0000259" key="16">
    <source>
        <dbReference type="SMART" id="SM00861"/>
    </source>
</evidence>
<dbReference type="GO" id="GO:0000287">
    <property type="term" value="F:magnesium ion binding"/>
    <property type="evidence" value="ECO:0007669"/>
    <property type="project" value="UniProtKB-ARBA"/>
</dbReference>
<dbReference type="AlphaFoldDB" id="F8B1E7"/>
<dbReference type="PANTHER" id="PTHR43522">
    <property type="entry name" value="TRANSKETOLASE"/>
    <property type="match status" value="1"/>
</dbReference>
<dbReference type="NCBIfam" id="TIGR00232">
    <property type="entry name" value="tktlase_bact"/>
    <property type="match status" value="1"/>
</dbReference>
<evidence type="ECO:0000256" key="14">
    <source>
        <dbReference type="PIRSR" id="PIRSR605478-4"/>
    </source>
</evidence>
<feature type="binding site" evidence="12">
    <location>
        <position position="517"/>
    </location>
    <ligand>
        <name>substrate</name>
    </ligand>
</feature>
<dbReference type="InterPro" id="IPR005475">
    <property type="entry name" value="Transketolase-like_Pyr-bd"/>
</dbReference>
<evidence type="ECO:0000256" key="1">
    <source>
        <dbReference type="ARBA" id="ARBA00007131"/>
    </source>
</evidence>
<feature type="binding site" evidence="12">
    <location>
        <position position="505"/>
    </location>
    <ligand>
        <name>substrate</name>
    </ligand>
</feature>
<dbReference type="EMBL" id="CP002801">
    <property type="protein sequence ID" value="AEH09819.1"/>
    <property type="molecule type" value="Genomic_DNA"/>
</dbReference>
<comment type="subunit">
    <text evidence="2">Homodimer.</text>
</comment>
<keyword evidence="7 14" id="KW-0460">Magnesium</keyword>
<keyword evidence="6 14" id="KW-0479">Metal-binding</keyword>
<dbReference type="GO" id="GO:0004802">
    <property type="term" value="F:transketolase activity"/>
    <property type="evidence" value="ECO:0007669"/>
    <property type="project" value="UniProtKB-UniRule"/>
</dbReference>
<feature type="domain" description="Transketolase-like pyrimidine-binding" evidence="16">
    <location>
        <begin position="397"/>
        <end position="569"/>
    </location>
</feature>
<dbReference type="FunFam" id="3.40.50.970:FF:000004">
    <property type="entry name" value="Transketolase"/>
    <property type="match status" value="1"/>
</dbReference>
<evidence type="ECO:0000313" key="18">
    <source>
        <dbReference type="Proteomes" id="UP000001549"/>
    </source>
</evidence>
<feature type="binding site" evidence="13">
    <location>
        <position position="199"/>
    </location>
    <ligand>
        <name>thiamine diphosphate</name>
        <dbReference type="ChEBI" id="CHEBI:58937"/>
    </ligand>
</feature>
<feature type="binding site" evidence="14">
    <location>
        <position position="230"/>
    </location>
    <ligand>
        <name>Mg(2+)</name>
        <dbReference type="ChEBI" id="CHEBI:18420"/>
    </ligand>
</feature>
<evidence type="ECO:0000256" key="6">
    <source>
        <dbReference type="ARBA" id="ARBA00022723"/>
    </source>
</evidence>
<comment type="cofactor">
    <cofactor evidence="14">
        <name>Mg(2+)</name>
        <dbReference type="ChEBI" id="CHEBI:18420"/>
    </cofactor>
    <text evidence="14">Binds 1 Mg(2+) ion per subunit. Can also utilize other divalent metal cations, such as Ca(2+), Mn(2+) and Co(2+).</text>
</comment>
<evidence type="ECO:0000256" key="10">
    <source>
        <dbReference type="NCBIfam" id="TIGR00232"/>
    </source>
</evidence>
<organism evidence="17 18">
    <name type="scientific">Candidatus Protofrankia datiscae</name>
    <dbReference type="NCBI Taxonomy" id="2716812"/>
    <lineage>
        <taxon>Bacteria</taxon>
        <taxon>Bacillati</taxon>
        <taxon>Actinomycetota</taxon>
        <taxon>Actinomycetes</taxon>
        <taxon>Frankiales</taxon>
        <taxon>Frankiaceae</taxon>
        <taxon>Protofrankia</taxon>
    </lineage>
</organism>
<dbReference type="CDD" id="cd02012">
    <property type="entry name" value="TPP_TK"/>
    <property type="match status" value="1"/>
</dbReference>
<feature type="binding site" evidence="13">
    <location>
        <position position="304"/>
    </location>
    <ligand>
        <name>thiamine diphosphate</name>
        <dbReference type="ChEBI" id="CHEBI:58937"/>
    </ligand>
</feature>
<dbReference type="EC" id="2.2.1.1" evidence="3 10"/>
<feature type="site" description="Important for catalytic activity" evidence="15">
    <location>
        <position position="56"/>
    </location>
</feature>
<dbReference type="InterPro" id="IPR020826">
    <property type="entry name" value="Transketolase_BS"/>
</dbReference>
<feature type="binding site" evidence="12">
    <location>
        <position position="304"/>
    </location>
    <ligand>
        <name>substrate</name>
    </ligand>
</feature>